<dbReference type="SUPFAM" id="SSF57889">
    <property type="entry name" value="Cysteine-rich domain"/>
    <property type="match status" value="1"/>
</dbReference>
<accession>A0AA38G9Y8</accession>
<dbReference type="CDD" id="cd03009">
    <property type="entry name" value="TryX_like_TryX_NRX"/>
    <property type="match status" value="3"/>
</dbReference>
<dbReference type="SUPFAM" id="SSF52833">
    <property type="entry name" value="Thioredoxin-like"/>
    <property type="match status" value="3"/>
</dbReference>
<comment type="catalytic activity">
    <reaction evidence="7">
        <text>[protein]-dithiol + NADP(+) = [protein]-disulfide + NADPH + H(+)</text>
        <dbReference type="Rhea" id="RHEA:18753"/>
        <dbReference type="Rhea" id="RHEA-COMP:10593"/>
        <dbReference type="Rhea" id="RHEA-COMP:10594"/>
        <dbReference type="ChEBI" id="CHEBI:15378"/>
        <dbReference type="ChEBI" id="CHEBI:29950"/>
        <dbReference type="ChEBI" id="CHEBI:50058"/>
        <dbReference type="ChEBI" id="CHEBI:57783"/>
        <dbReference type="ChEBI" id="CHEBI:58349"/>
        <dbReference type="EC" id="1.8.1.8"/>
    </reaction>
</comment>
<feature type="domain" description="Thioredoxin" evidence="9">
    <location>
        <begin position="1"/>
        <end position="159"/>
    </location>
</feature>
<dbReference type="EMBL" id="JAHRHJ020000004">
    <property type="protein sequence ID" value="KAH9319316.1"/>
    <property type="molecule type" value="Genomic_DNA"/>
</dbReference>
<feature type="region of interest" description="Disordered" evidence="8">
    <location>
        <begin position="541"/>
        <end position="562"/>
    </location>
</feature>
<dbReference type="InterPro" id="IPR052259">
    <property type="entry name" value="Nucleoredoxin-like"/>
</dbReference>
<comment type="catalytic activity">
    <reaction evidence="6">
        <text>[protein]-dithiol + NAD(+) = [protein]-disulfide + NADH + H(+)</text>
        <dbReference type="Rhea" id="RHEA:18749"/>
        <dbReference type="Rhea" id="RHEA-COMP:10593"/>
        <dbReference type="Rhea" id="RHEA-COMP:10594"/>
        <dbReference type="ChEBI" id="CHEBI:15378"/>
        <dbReference type="ChEBI" id="CHEBI:29950"/>
        <dbReference type="ChEBI" id="CHEBI:50058"/>
        <dbReference type="ChEBI" id="CHEBI:57540"/>
        <dbReference type="ChEBI" id="CHEBI:57945"/>
        <dbReference type="EC" id="1.8.1.8"/>
    </reaction>
</comment>
<name>A0AA38G9Y8_TAXCH</name>
<evidence type="ECO:0000256" key="6">
    <source>
        <dbReference type="ARBA" id="ARBA00047388"/>
    </source>
</evidence>
<dbReference type="InterPro" id="IPR045870">
    <property type="entry name" value="TryX_NRX_thioredoxin_dom"/>
</dbReference>
<feature type="domain" description="Thioredoxin" evidence="9">
    <location>
        <begin position="332"/>
        <end position="479"/>
    </location>
</feature>
<gene>
    <name evidence="10" type="ORF">KI387_021085</name>
</gene>
<dbReference type="PROSITE" id="PS51352">
    <property type="entry name" value="THIOREDOXIN_2"/>
    <property type="match status" value="3"/>
</dbReference>
<comment type="similarity">
    <text evidence="5">Belongs to the nucleoredoxin family.</text>
</comment>
<dbReference type="GO" id="GO:0004791">
    <property type="term" value="F:thioredoxin-disulfide reductase (NADPH) activity"/>
    <property type="evidence" value="ECO:0007669"/>
    <property type="project" value="InterPro"/>
</dbReference>
<feature type="domain" description="Thioredoxin" evidence="9">
    <location>
        <begin position="164"/>
        <end position="319"/>
    </location>
</feature>
<evidence type="ECO:0000256" key="2">
    <source>
        <dbReference type="ARBA" id="ARBA00022737"/>
    </source>
</evidence>
<keyword evidence="3" id="KW-0560">Oxidoreductase</keyword>
<dbReference type="InterPro" id="IPR013766">
    <property type="entry name" value="Thioredoxin_domain"/>
</dbReference>
<comment type="caution">
    <text evidence="10">The sequence shown here is derived from an EMBL/GenBank/DDBJ whole genome shotgun (WGS) entry which is preliminary data.</text>
</comment>
<dbReference type="PANTHER" id="PTHR13871:SF96">
    <property type="entry name" value="THIOREDOXIN DOMAIN-CONTAINING PROTEIN"/>
    <property type="match status" value="1"/>
</dbReference>
<evidence type="ECO:0000256" key="5">
    <source>
        <dbReference type="ARBA" id="ARBA00025782"/>
    </source>
</evidence>
<dbReference type="InterPro" id="IPR012336">
    <property type="entry name" value="Thioredoxin-like_fold"/>
</dbReference>
<protein>
    <recommendedName>
        <fullName evidence="1">protein-disulfide reductase</fullName>
        <ecNumber evidence="1">1.8.1.8</ecNumber>
    </recommendedName>
</protein>
<dbReference type="Proteomes" id="UP000824469">
    <property type="component" value="Unassembled WGS sequence"/>
</dbReference>
<dbReference type="InterPro" id="IPR004146">
    <property type="entry name" value="DC1"/>
</dbReference>
<dbReference type="Pfam" id="PF13905">
    <property type="entry name" value="Thioredoxin_8"/>
    <property type="match status" value="3"/>
</dbReference>
<evidence type="ECO:0000256" key="8">
    <source>
        <dbReference type="SAM" id="MobiDB-lite"/>
    </source>
</evidence>
<proteinExistence type="inferred from homology"/>
<evidence type="ECO:0000259" key="9">
    <source>
        <dbReference type="PROSITE" id="PS51352"/>
    </source>
</evidence>
<dbReference type="OMA" id="HALHEDH"/>
<evidence type="ECO:0000256" key="4">
    <source>
        <dbReference type="ARBA" id="ARBA00023027"/>
    </source>
</evidence>
<keyword evidence="2" id="KW-0677">Repeat</keyword>
<reference evidence="10 11" key="1">
    <citation type="journal article" date="2021" name="Nat. Plants">
        <title>The Taxus genome provides insights into paclitaxel biosynthesis.</title>
        <authorList>
            <person name="Xiong X."/>
            <person name="Gou J."/>
            <person name="Liao Q."/>
            <person name="Li Y."/>
            <person name="Zhou Q."/>
            <person name="Bi G."/>
            <person name="Li C."/>
            <person name="Du R."/>
            <person name="Wang X."/>
            <person name="Sun T."/>
            <person name="Guo L."/>
            <person name="Liang H."/>
            <person name="Lu P."/>
            <person name="Wu Y."/>
            <person name="Zhang Z."/>
            <person name="Ro D.K."/>
            <person name="Shang Y."/>
            <person name="Huang S."/>
            <person name="Yan J."/>
        </authorList>
    </citation>
    <scope>NUCLEOTIDE SEQUENCE [LARGE SCALE GENOMIC DNA]</scope>
    <source>
        <strain evidence="10">Ta-2019</strain>
    </source>
</reference>
<evidence type="ECO:0000313" key="10">
    <source>
        <dbReference type="EMBL" id="KAH9319316.1"/>
    </source>
</evidence>
<dbReference type="Gene3D" id="3.40.30.10">
    <property type="entry name" value="Glutaredoxin"/>
    <property type="match status" value="3"/>
</dbReference>
<dbReference type="InterPro" id="IPR046349">
    <property type="entry name" value="C1-like_sf"/>
</dbReference>
<keyword evidence="4" id="KW-0520">NAD</keyword>
<evidence type="ECO:0000313" key="11">
    <source>
        <dbReference type="Proteomes" id="UP000824469"/>
    </source>
</evidence>
<dbReference type="AlphaFoldDB" id="A0AA38G9Y8"/>
<sequence length="575" mass="65043">MAEPETQQSLRSLFCTEERDFFIRNNGDKVKVEDLEGKIVGVYFSAHWCPPCRAFTPALAETYTKLLEKGGFEVIFVSEDEDDKSFEEYHKTMPWLALPFSDTKAKEKLDQLFDVKGIPTLILLDQECKTISVDGVNIIGDYGAEAYPFSKERLGELKAEEEAIRLSQSLNSLLVSPDRDFVIANGGRNVPVSELVGKTVCLYFSAHWCPPCRGFTPQLIKFYSDLKNKGEDLEIVFISSDRDEESFQEYFRSMPWLALPYRDRVSKNLSRYFEVEGIPTLIVLGPDGKTLQTEAVEMVMEHGVQVYPFTKEKLDEIKAQEEARRAAQTLESLLVSNERNFVITHSGEKVPVSELTGKTVGLYFSAHWCPPCRGFTPMLAEVYNKLKQKGEAFEIVFLSSDRDQEAFEEYHASMPWLALPYGDNVKKDLSHYFNVKGIPSLVIIGPDGKTVTTDARNIVSLHGAKAYPFTESRLVELEKEKEELAAKWPKEVKHSLHEHSLSLTKRGAYNCDACDEGGSGWSFYCKDCDFDLHPDCALKDEDSDRNEEQQPENGALENGNKPADVICEGDVCRRV</sequence>
<organism evidence="10 11">
    <name type="scientific">Taxus chinensis</name>
    <name type="common">Chinese yew</name>
    <name type="synonym">Taxus wallichiana var. chinensis</name>
    <dbReference type="NCBI Taxonomy" id="29808"/>
    <lineage>
        <taxon>Eukaryota</taxon>
        <taxon>Viridiplantae</taxon>
        <taxon>Streptophyta</taxon>
        <taxon>Embryophyta</taxon>
        <taxon>Tracheophyta</taxon>
        <taxon>Spermatophyta</taxon>
        <taxon>Pinopsida</taxon>
        <taxon>Pinidae</taxon>
        <taxon>Conifers II</taxon>
        <taxon>Cupressales</taxon>
        <taxon>Taxaceae</taxon>
        <taxon>Taxus</taxon>
    </lineage>
</organism>
<dbReference type="InterPro" id="IPR036249">
    <property type="entry name" value="Thioredoxin-like_sf"/>
</dbReference>
<keyword evidence="11" id="KW-1185">Reference proteome</keyword>
<evidence type="ECO:0000256" key="1">
    <source>
        <dbReference type="ARBA" id="ARBA00012612"/>
    </source>
</evidence>
<evidence type="ECO:0000256" key="3">
    <source>
        <dbReference type="ARBA" id="ARBA00023002"/>
    </source>
</evidence>
<dbReference type="Pfam" id="PF03107">
    <property type="entry name" value="C1_2"/>
    <property type="match status" value="1"/>
</dbReference>
<dbReference type="PANTHER" id="PTHR13871">
    <property type="entry name" value="THIOREDOXIN"/>
    <property type="match status" value="1"/>
</dbReference>
<dbReference type="EC" id="1.8.1.8" evidence="1"/>
<evidence type="ECO:0000256" key="7">
    <source>
        <dbReference type="ARBA" id="ARBA00047804"/>
    </source>
</evidence>